<dbReference type="Proteomes" id="UP001228376">
    <property type="component" value="Unassembled WGS sequence"/>
</dbReference>
<name>A0ABU5CL83_9BACI</name>
<protein>
    <submittedName>
        <fullName evidence="1">Uncharacterized protein</fullName>
    </submittedName>
</protein>
<gene>
    <name evidence="1" type="ORF">P5G51_018845</name>
</gene>
<evidence type="ECO:0000313" key="2">
    <source>
        <dbReference type="Proteomes" id="UP001228376"/>
    </source>
</evidence>
<accession>A0ABU5CL83</accession>
<organism evidence="1 2">
    <name type="scientific">Tigheibacillus jepli</name>
    <dbReference type="NCBI Taxonomy" id="3035914"/>
    <lineage>
        <taxon>Bacteria</taxon>
        <taxon>Bacillati</taxon>
        <taxon>Bacillota</taxon>
        <taxon>Bacilli</taxon>
        <taxon>Bacillales</taxon>
        <taxon>Bacillaceae</taxon>
        <taxon>Tigheibacillus</taxon>
    </lineage>
</organism>
<dbReference type="RefSeq" id="WP_320385157.1">
    <property type="nucleotide sequence ID" value="NZ_JAROCA020000003.1"/>
</dbReference>
<proteinExistence type="predicted"/>
<dbReference type="EMBL" id="JAROCA020000003">
    <property type="protein sequence ID" value="MDY0407117.1"/>
    <property type="molecule type" value="Genomic_DNA"/>
</dbReference>
<reference evidence="1 2" key="1">
    <citation type="submission" date="2023-10" db="EMBL/GenBank/DDBJ databases">
        <title>179-bfca-hs.</title>
        <authorList>
            <person name="Miliotis G."/>
            <person name="Sengupta P."/>
            <person name="Hameed A."/>
            <person name="Chuvochina M."/>
            <person name="Mcdonagh F."/>
            <person name="Simpson A.C."/>
            <person name="Singh N.K."/>
            <person name="Rekha P.D."/>
            <person name="Raman K."/>
            <person name="Hugenholtz P."/>
            <person name="Venkateswaran K."/>
        </authorList>
    </citation>
    <scope>NUCLEOTIDE SEQUENCE [LARGE SCALE GENOMIC DNA]</scope>
    <source>
        <strain evidence="1 2">179-BFC-A-HS</strain>
    </source>
</reference>
<evidence type="ECO:0000313" key="1">
    <source>
        <dbReference type="EMBL" id="MDY0407117.1"/>
    </source>
</evidence>
<comment type="caution">
    <text evidence="1">The sequence shown here is derived from an EMBL/GenBank/DDBJ whole genome shotgun (WGS) entry which is preliminary data.</text>
</comment>
<sequence>MTIFPMSSIHMWDWEGLGADIKVESQLEKKTYFKKENSIQYNLIKELKRTGDYSVIFDDDGSGEIADIVAIAEQNASVHVDFFHCKYAHGKKPGKRVKDLYEVCGQADKSVFWKQNLVGMIDRMLYRERQRIIENKPSRFEMGDIQKLKTIKNKLLLQSSTLQIIIVQPGVKGSDITKDMHSILSTSHSYCMDTFSVPLKLICS</sequence>
<keyword evidence="2" id="KW-1185">Reference proteome</keyword>